<dbReference type="EMBL" id="GBRH01232979">
    <property type="protein sequence ID" value="JAD64916.1"/>
    <property type="molecule type" value="Transcribed_RNA"/>
</dbReference>
<proteinExistence type="predicted"/>
<feature type="region of interest" description="Disordered" evidence="1">
    <location>
        <begin position="1"/>
        <end position="24"/>
    </location>
</feature>
<accession>A0A0A9BNG8</accession>
<evidence type="ECO:0000256" key="1">
    <source>
        <dbReference type="SAM" id="MobiDB-lite"/>
    </source>
</evidence>
<reference evidence="2" key="1">
    <citation type="submission" date="2014-09" db="EMBL/GenBank/DDBJ databases">
        <authorList>
            <person name="Magalhaes I.L.F."/>
            <person name="Oliveira U."/>
            <person name="Santos F.R."/>
            <person name="Vidigal T.H.D.A."/>
            <person name="Brescovit A.D."/>
            <person name="Santos A.J."/>
        </authorList>
    </citation>
    <scope>NUCLEOTIDE SEQUENCE</scope>
    <source>
        <tissue evidence="2">Shoot tissue taken approximately 20 cm above the soil surface</tissue>
    </source>
</reference>
<protein>
    <submittedName>
        <fullName evidence="2">Uncharacterized protein</fullName>
    </submittedName>
</protein>
<evidence type="ECO:0000313" key="2">
    <source>
        <dbReference type="EMBL" id="JAD64916.1"/>
    </source>
</evidence>
<organism evidence="2">
    <name type="scientific">Arundo donax</name>
    <name type="common">Giant reed</name>
    <name type="synonym">Donax arundinaceus</name>
    <dbReference type="NCBI Taxonomy" id="35708"/>
    <lineage>
        <taxon>Eukaryota</taxon>
        <taxon>Viridiplantae</taxon>
        <taxon>Streptophyta</taxon>
        <taxon>Embryophyta</taxon>
        <taxon>Tracheophyta</taxon>
        <taxon>Spermatophyta</taxon>
        <taxon>Magnoliopsida</taxon>
        <taxon>Liliopsida</taxon>
        <taxon>Poales</taxon>
        <taxon>Poaceae</taxon>
        <taxon>PACMAD clade</taxon>
        <taxon>Arundinoideae</taxon>
        <taxon>Arundineae</taxon>
        <taxon>Arundo</taxon>
    </lineage>
</organism>
<name>A0A0A9BNG8_ARUDO</name>
<sequence length="37" mass="4361">MVVQGSSWHPKRPKKRSQHADHSWSMDHLEAPEFMCV</sequence>
<reference evidence="2" key="2">
    <citation type="journal article" date="2015" name="Data Brief">
        <title>Shoot transcriptome of the giant reed, Arundo donax.</title>
        <authorList>
            <person name="Barrero R.A."/>
            <person name="Guerrero F.D."/>
            <person name="Moolhuijzen P."/>
            <person name="Goolsby J.A."/>
            <person name="Tidwell J."/>
            <person name="Bellgard S.E."/>
            <person name="Bellgard M.I."/>
        </authorList>
    </citation>
    <scope>NUCLEOTIDE SEQUENCE</scope>
    <source>
        <tissue evidence="2">Shoot tissue taken approximately 20 cm above the soil surface</tissue>
    </source>
</reference>
<dbReference type="AlphaFoldDB" id="A0A0A9BNG8"/>